<dbReference type="PANTHER" id="PTHR20898:SF0">
    <property type="entry name" value="DAEDALUS ON 3-RELATED"/>
    <property type="match status" value="1"/>
</dbReference>
<evidence type="ECO:0000313" key="2">
    <source>
        <dbReference type="EMBL" id="KAH8370028.1"/>
    </source>
</evidence>
<evidence type="ECO:0000256" key="1">
    <source>
        <dbReference type="SAM" id="Phobius"/>
    </source>
</evidence>
<reference evidence="2" key="1">
    <citation type="journal article" date="2021" name="Mol. Ecol. Resour.">
        <title>Phylogenomic analyses of the genus Drosophila reveals genomic signals of climate adaptation.</title>
        <authorList>
            <person name="Li F."/>
            <person name="Rane R.V."/>
            <person name="Luria V."/>
            <person name="Xiong Z."/>
            <person name="Chen J."/>
            <person name="Li Z."/>
            <person name="Catullo R.A."/>
            <person name="Griffin P.C."/>
            <person name="Schiffer M."/>
            <person name="Pearce S."/>
            <person name="Lee S.F."/>
            <person name="McElroy K."/>
            <person name="Stocker A."/>
            <person name="Shirriffs J."/>
            <person name="Cockerell F."/>
            <person name="Coppin C."/>
            <person name="Sgro C.M."/>
            <person name="Karger A."/>
            <person name="Cain J.W."/>
            <person name="Weber J.A."/>
            <person name="Santpere G."/>
            <person name="Kirschner M.W."/>
            <person name="Hoffmann A.A."/>
            <person name="Oakeshott J.G."/>
            <person name="Zhang G."/>
        </authorList>
    </citation>
    <scope>NUCLEOTIDE SEQUENCE</scope>
    <source>
        <strain evidence="2">BGI-SZ-2011g</strain>
    </source>
</reference>
<dbReference type="SMART" id="SM00697">
    <property type="entry name" value="DM8"/>
    <property type="match status" value="1"/>
</dbReference>
<proteinExistence type="predicted"/>
<dbReference type="AlphaFoldDB" id="A0AAD4PKC6"/>
<name>A0AAD4PKC6_9MUSC</name>
<keyword evidence="3" id="KW-1185">Reference proteome</keyword>
<sequence length="178" mass="21185">VSITFANVIYVFINGCMYVYLQIFAVFEFNNAKCIVRDPAVLKFDYCYLRSVNRTYKYFSMRTQFLAFPVDNTWVSLKVLKRDNRHIFDRYNVTVDGCRFLKERSNPFVNVLFGIFEEYSNLNHTCPYNHDIVLEKLPVQHVNSLIKYIVPDGRYILNTTWSTKKKPFAEVIVYFTKF</sequence>
<evidence type="ECO:0000313" key="3">
    <source>
        <dbReference type="Proteomes" id="UP001200034"/>
    </source>
</evidence>
<gene>
    <name evidence="2" type="ORF">KR093_001941</name>
</gene>
<feature type="non-terminal residue" evidence="2">
    <location>
        <position position="178"/>
    </location>
</feature>
<dbReference type="InterPro" id="IPR010512">
    <property type="entry name" value="DUF1091"/>
</dbReference>
<organism evidence="2 3">
    <name type="scientific">Drosophila rubida</name>
    <dbReference type="NCBI Taxonomy" id="30044"/>
    <lineage>
        <taxon>Eukaryota</taxon>
        <taxon>Metazoa</taxon>
        <taxon>Ecdysozoa</taxon>
        <taxon>Arthropoda</taxon>
        <taxon>Hexapoda</taxon>
        <taxon>Insecta</taxon>
        <taxon>Pterygota</taxon>
        <taxon>Neoptera</taxon>
        <taxon>Endopterygota</taxon>
        <taxon>Diptera</taxon>
        <taxon>Brachycera</taxon>
        <taxon>Muscomorpha</taxon>
        <taxon>Ephydroidea</taxon>
        <taxon>Drosophilidae</taxon>
        <taxon>Drosophila</taxon>
    </lineage>
</organism>
<accession>A0AAD4PKC6</accession>
<dbReference type="Proteomes" id="UP001200034">
    <property type="component" value="Unassembled WGS sequence"/>
</dbReference>
<dbReference type="PANTHER" id="PTHR20898">
    <property type="entry name" value="DAEDALUS ON 3-RELATED-RELATED"/>
    <property type="match status" value="1"/>
</dbReference>
<keyword evidence="1" id="KW-1133">Transmembrane helix</keyword>
<protein>
    <submittedName>
        <fullName evidence="2">Uncharacterized protein</fullName>
    </submittedName>
</protein>
<dbReference type="EMBL" id="JAJJHW010002585">
    <property type="protein sequence ID" value="KAH8370028.1"/>
    <property type="molecule type" value="Genomic_DNA"/>
</dbReference>
<keyword evidence="1" id="KW-0472">Membrane</keyword>
<feature type="transmembrane region" description="Helical" evidence="1">
    <location>
        <begin position="6"/>
        <end position="27"/>
    </location>
</feature>
<dbReference type="Pfam" id="PF06477">
    <property type="entry name" value="DUF1091"/>
    <property type="match status" value="1"/>
</dbReference>
<keyword evidence="1" id="KW-0812">Transmembrane</keyword>
<comment type="caution">
    <text evidence="2">The sequence shown here is derived from an EMBL/GenBank/DDBJ whole genome shotgun (WGS) entry which is preliminary data.</text>
</comment>